<name>A0ABD2AV30_VESSQ</name>
<comment type="caution">
    <text evidence="1">The sequence shown here is derived from an EMBL/GenBank/DDBJ whole genome shotgun (WGS) entry which is preliminary data.</text>
</comment>
<gene>
    <name evidence="1" type="ORF">V1478_008961</name>
</gene>
<dbReference type="Proteomes" id="UP001607302">
    <property type="component" value="Unassembled WGS sequence"/>
</dbReference>
<organism evidence="1 2">
    <name type="scientific">Vespula squamosa</name>
    <name type="common">Southern yellow jacket</name>
    <name type="synonym">Wasp</name>
    <dbReference type="NCBI Taxonomy" id="30214"/>
    <lineage>
        <taxon>Eukaryota</taxon>
        <taxon>Metazoa</taxon>
        <taxon>Ecdysozoa</taxon>
        <taxon>Arthropoda</taxon>
        <taxon>Hexapoda</taxon>
        <taxon>Insecta</taxon>
        <taxon>Pterygota</taxon>
        <taxon>Neoptera</taxon>
        <taxon>Endopterygota</taxon>
        <taxon>Hymenoptera</taxon>
        <taxon>Apocrita</taxon>
        <taxon>Aculeata</taxon>
        <taxon>Vespoidea</taxon>
        <taxon>Vespidae</taxon>
        <taxon>Vespinae</taxon>
        <taxon>Vespula</taxon>
    </lineage>
</organism>
<keyword evidence="2" id="KW-1185">Reference proteome</keyword>
<protein>
    <submittedName>
        <fullName evidence="1">Uncharacterized protein</fullName>
    </submittedName>
</protein>
<sequence>MGTRFGSSGGSTESQVVLLRRASVALAEFLGLFVDTLFAHNGCLNPCHLTLERKHSTMRHTATISSLTMDGFEPSPASRESTMDEIFVKGCHEQVLWSWLQIAPILCPPEAIKLLARRRAMLPAFNAPMHAKSSTQDDIQRNHPRPTAIADSPTIDCFSSTVINVIFQRSPIIPGRN</sequence>
<evidence type="ECO:0000313" key="2">
    <source>
        <dbReference type="Proteomes" id="UP001607302"/>
    </source>
</evidence>
<evidence type="ECO:0000313" key="1">
    <source>
        <dbReference type="EMBL" id="KAL2724448.1"/>
    </source>
</evidence>
<accession>A0ABD2AV30</accession>
<dbReference type="EMBL" id="JAUDFV010000139">
    <property type="protein sequence ID" value="KAL2724448.1"/>
    <property type="molecule type" value="Genomic_DNA"/>
</dbReference>
<dbReference type="AlphaFoldDB" id="A0ABD2AV30"/>
<proteinExistence type="predicted"/>
<reference evidence="1 2" key="1">
    <citation type="journal article" date="2024" name="Ann. Entomol. Soc. Am.">
        <title>Genomic analyses of the southern and eastern yellowjacket wasps (Hymenoptera: Vespidae) reveal evolutionary signatures of social life.</title>
        <authorList>
            <person name="Catto M.A."/>
            <person name="Caine P.B."/>
            <person name="Orr S.E."/>
            <person name="Hunt B.G."/>
            <person name="Goodisman M.A.D."/>
        </authorList>
    </citation>
    <scope>NUCLEOTIDE SEQUENCE [LARGE SCALE GENOMIC DNA]</scope>
    <source>
        <strain evidence="1">233</strain>
        <tissue evidence="1">Head and thorax</tissue>
    </source>
</reference>